<evidence type="ECO:0000313" key="7">
    <source>
        <dbReference type="EMBL" id="MDN4479388.1"/>
    </source>
</evidence>
<gene>
    <name evidence="7" type="primary">steA</name>
    <name evidence="7" type="ORF">QQX02_00425</name>
</gene>
<keyword evidence="5" id="KW-0812">Transmembrane</keyword>
<dbReference type="InterPro" id="IPR036759">
    <property type="entry name" value="TPK_catalytic_sf"/>
</dbReference>
<keyword evidence="5" id="KW-1133">Transmembrane helix</keyword>
<feature type="transmembrane region" description="Helical" evidence="5">
    <location>
        <begin position="340"/>
        <end position="361"/>
    </location>
</feature>
<keyword evidence="4" id="KW-0067">ATP-binding</keyword>
<dbReference type="NCBIfam" id="NF040608">
    <property type="entry name" value="division_SteA"/>
    <property type="match status" value="1"/>
</dbReference>
<evidence type="ECO:0000259" key="6">
    <source>
        <dbReference type="Pfam" id="PF12555"/>
    </source>
</evidence>
<accession>A0ABT8GD79</accession>
<reference evidence="7" key="1">
    <citation type="submission" date="2023-06" db="EMBL/GenBank/DDBJ databases">
        <title>Egi l300058.</title>
        <authorList>
            <person name="Gao L."/>
            <person name="Fang B.-Z."/>
            <person name="Li W.-J."/>
        </authorList>
    </citation>
    <scope>NUCLEOTIDE SEQUENCE</scope>
    <source>
        <strain evidence="7">EGI L300058</strain>
    </source>
</reference>
<dbReference type="InterPro" id="IPR047795">
    <property type="entry name" value="Put_SteA-like"/>
</dbReference>
<proteinExistence type="predicted"/>
<dbReference type="RefSeq" id="WP_301140516.1">
    <property type="nucleotide sequence ID" value="NZ_JAUHQA010000001.1"/>
</dbReference>
<evidence type="ECO:0000256" key="3">
    <source>
        <dbReference type="ARBA" id="ARBA00022777"/>
    </source>
</evidence>
<dbReference type="EMBL" id="JAUHQA010000001">
    <property type="protein sequence ID" value="MDN4479388.1"/>
    <property type="molecule type" value="Genomic_DNA"/>
</dbReference>
<sequence length="384" mass="39690">MSRSDRTTSGDDGTVTGALRIEPSVRTLLRRLRPGDVAVIDILDLDQQTAEAIAERRPAAVVDVQAAISGRYPTGGPRVLLEADIPLIDEVGGAILGTKDGAQASISGSQVLVGGDVIAEGRLVTLDVLTEVMVGATEGLRVQLATFTANAMDHVEREADTILDGAGLPDLGLDLDGRHVVIVAPGLRHREQLTAIRRYVRDHRPILIAVGEAADATLALASAPHLIIGDVDGVGDDALRSADRVLLHEPRGGASGQARVDALGLAHSVSDSALSSVALAILLAHAGGASVIVTVGVESSLQDYLDTSQADASGTFLARLQAGTSIVDAPAVAQVYRHRYSAWTLVLLVVSGLLALAVAIASTPAGRAWVADLWTAATSWIGGT</sequence>
<keyword evidence="5" id="KW-0472">Membrane</keyword>
<evidence type="ECO:0000256" key="2">
    <source>
        <dbReference type="ARBA" id="ARBA00022741"/>
    </source>
</evidence>
<keyword evidence="8" id="KW-1185">Reference proteome</keyword>
<dbReference type="InterPro" id="IPR022215">
    <property type="entry name" value="SteA-like_C"/>
</dbReference>
<dbReference type="SUPFAM" id="SSF63999">
    <property type="entry name" value="Thiamin pyrophosphokinase, catalytic domain"/>
    <property type="match status" value="1"/>
</dbReference>
<dbReference type="Pfam" id="PF12555">
    <property type="entry name" value="SteA-like_C"/>
    <property type="match status" value="1"/>
</dbReference>
<keyword evidence="1" id="KW-0808">Transferase</keyword>
<name>A0ABT8GD79_9MICO</name>
<evidence type="ECO:0000256" key="4">
    <source>
        <dbReference type="ARBA" id="ARBA00022840"/>
    </source>
</evidence>
<keyword evidence="2" id="KW-0547">Nucleotide-binding</keyword>
<protein>
    <submittedName>
        <fullName evidence="7">Cytokinetic ring protein SteA</fullName>
    </submittedName>
</protein>
<organism evidence="7 8">
    <name type="scientific">Demequina muriae</name>
    <dbReference type="NCBI Taxonomy" id="3051664"/>
    <lineage>
        <taxon>Bacteria</taxon>
        <taxon>Bacillati</taxon>
        <taxon>Actinomycetota</taxon>
        <taxon>Actinomycetes</taxon>
        <taxon>Micrococcales</taxon>
        <taxon>Demequinaceae</taxon>
        <taxon>Demequina</taxon>
    </lineage>
</organism>
<comment type="caution">
    <text evidence="7">The sequence shown here is derived from an EMBL/GenBank/DDBJ whole genome shotgun (WGS) entry which is preliminary data.</text>
</comment>
<evidence type="ECO:0000313" key="8">
    <source>
        <dbReference type="Proteomes" id="UP001172708"/>
    </source>
</evidence>
<feature type="domain" description="SteA-like C-terminal" evidence="6">
    <location>
        <begin position="331"/>
        <end position="371"/>
    </location>
</feature>
<evidence type="ECO:0000256" key="1">
    <source>
        <dbReference type="ARBA" id="ARBA00022679"/>
    </source>
</evidence>
<evidence type="ECO:0000256" key="5">
    <source>
        <dbReference type="SAM" id="Phobius"/>
    </source>
</evidence>
<dbReference type="Proteomes" id="UP001172708">
    <property type="component" value="Unassembled WGS sequence"/>
</dbReference>
<keyword evidence="3" id="KW-0418">Kinase</keyword>